<protein>
    <submittedName>
        <fullName evidence="1">Uncharacterized protein</fullName>
    </submittedName>
</protein>
<proteinExistence type="predicted"/>
<dbReference type="KEGG" id="tce:A3L02_07460"/>
<dbReference type="RefSeq" id="WP_088863331.1">
    <property type="nucleotide sequence ID" value="NZ_CP014854.1"/>
</dbReference>
<dbReference type="AlphaFoldDB" id="A0A218P3A2"/>
<reference evidence="1 2" key="1">
    <citation type="submission" date="2016-03" db="EMBL/GenBank/DDBJ databases">
        <title>Complete genome sequence of Thermococcus celer.</title>
        <authorList>
            <person name="Oger P.M."/>
        </authorList>
    </citation>
    <scope>NUCLEOTIDE SEQUENCE [LARGE SCALE GENOMIC DNA]</scope>
    <source>
        <strain evidence="1 2">Vu 13</strain>
    </source>
</reference>
<gene>
    <name evidence="1" type="ORF">A3L02_07460</name>
</gene>
<sequence>MVKIKQGDIIHAPFLSEKLKVITTMPVGDNVVILGKYINSKNLAEVVITPDMLTKITVIKNLLDFQADPH</sequence>
<name>A0A218P3A2_THECE</name>
<accession>A0A218P3A2</accession>
<keyword evidence="2" id="KW-1185">Reference proteome</keyword>
<dbReference type="GeneID" id="33324587"/>
<evidence type="ECO:0000313" key="2">
    <source>
        <dbReference type="Proteomes" id="UP000197156"/>
    </source>
</evidence>
<dbReference type="Proteomes" id="UP000197156">
    <property type="component" value="Chromosome"/>
</dbReference>
<evidence type="ECO:0000313" key="1">
    <source>
        <dbReference type="EMBL" id="ASI99402.1"/>
    </source>
</evidence>
<organism evidence="1 2">
    <name type="scientific">Thermococcus celer Vu 13 = JCM 8558</name>
    <dbReference type="NCBI Taxonomy" id="1293037"/>
    <lineage>
        <taxon>Archaea</taxon>
        <taxon>Methanobacteriati</taxon>
        <taxon>Methanobacteriota</taxon>
        <taxon>Thermococci</taxon>
        <taxon>Thermococcales</taxon>
        <taxon>Thermococcaceae</taxon>
        <taxon>Thermococcus</taxon>
    </lineage>
</organism>
<dbReference type="EMBL" id="CP014854">
    <property type="protein sequence ID" value="ASI99402.1"/>
    <property type="molecule type" value="Genomic_DNA"/>
</dbReference>